<feature type="compositionally biased region" description="Polar residues" evidence="1">
    <location>
        <begin position="609"/>
        <end position="619"/>
    </location>
</feature>
<dbReference type="EMBL" id="JAZAVJ010000269">
    <property type="protein sequence ID" value="KAK7402985.1"/>
    <property type="molecule type" value="Genomic_DNA"/>
</dbReference>
<dbReference type="Proteomes" id="UP001498476">
    <property type="component" value="Unassembled WGS sequence"/>
</dbReference>
<feature type="region of interest" description="Disordered" evidence="1">
    <location>
        <begin position="213"/>
        <end position="677"/>
    </location>
</feature>
<evidence type="ECO:0000313" key="3">
    <source>
        <dbReference type="Proteomes" id="UP001498476"/>
    </source>
</evidence>
<comment type="caution">
    <text evidence="2">The sequence shown here is derived from an EMBL/GenBank/DDBJ whole genome shotgun (WGS) entry which is preliminary data.</text>
</comment>
<feature type="compositionally biased region" description="Basic and acidic residues" evidence="1">
    <location>
        <begin position="528"/>
        <end position="548"/>
    </location>
</feature>
<feature type="compositionally biased region" description="Polar residues" evidence="1">
    <location>
        <begin position="873"/>
        <end position="903"/>
    </location>
</feature>
<feature type="compositionally biased region" description="Polar residues" evidence="1">
    <location>
        <begin position="1097"/>
        <end position="1108"/>
    </location>
</feature>
<name>A0ABR1GM54_9HYPO</name>
<accession>A0ABR1GM54</accession>
<protein>
    <recommendedName>
        <fullName evidence="4">LPXTG-motif cell wall anchor domain protein</fullName>
    </recommendedName>
</protein>
<evidence type="ECO:0000256" key="1">
    <source>
        <dbReference type="SAM" id="MobiDB-lite"/>
    </source>
</evidence>
<feature type="compositionally biased region" description="Low complexity" evidence="1">
    <location>
        <begin position="1029"/>
        <end position="1040"/>
    </location>
</feature>
<feature type="region of interest" description="Disordered" evidence="1">
    <location>
        <begin position="699"/>
        <end position="736"/>
    </location>
</feature>
<gene>
    <name evidence="2" type="ORF">QQX98_011261</name>
</gene>
<feature type="compositionally biased region" description="Low complexity" evidence="1">
    <location>
        <begin position="858"/>
        <end position="872"/>
    </location>
</feature>
<feature type="compositionally biased region" description="Basic and acidic residues" evidence="1">
    <location>
        <begin position="558"/>
        <end position="574"/>
    </location>
</feature>
<feature type="compositionally biased region" description="Polar residues" evidence="1">
    <location>
        <begin position="83"/>
        <end position="99"/>
    </location>
</feature>
<feature type="compositionally biased region" description="Polar residues" evidence="1">
    <location>
        <begin position="1046"/>
        <end position="1064"/>
    </location>
</feature>
<evidence type="ECO:0008006" key="4">
    <source>
        <dbReference type="Google" id="ProtNLM"/>
    </source>
</evidence>
<feature type="compositionally biased region" description="Polar residues" evidence="1">
    <location>
        <begin position="339"/>
        <end position="354"/>
    </location>
</feature>
<proteinExistence type="predicted"/>
<keyword evidence="3" id="KW-1185">Reference proteome</keyword>
<feature type="compositionally biased region" description="Basic and acidic residues" evidence="1">
    <location>
        <begin position="1068"/>
        <end position="1092"/>
    </location>
</feature>
<feature type="compositionally biased region" description="Polar residues" evidence="1">
    <location>
        <begin position="1115"/>
        <end position="1125"/>
    </location>
</feature>
<feature type="region of interest" description="Disordered" evidence="1">
    <location>
        <begin position="1"/>
        <end position="145"/>
    </location>
</feature>
<feature type="compositionally biased region" description="Low complexity" evidence="1">
    <location>
        <begin position="713"/>
        <end position="726"/>
    </location>
</feature>
<feature type="compositionally biased region" description="Pro residues" evidence="1">
    <location>
        <begin position="847"/>
        <end position="857"/>
    </location>
</feature>
<feature type="region of interest" description="Disordered" evidence="1">
    <location>
        <begin position="846"/>
        <end position="1131"/>
    </location>
</feature>
<evidence type="ECO:0000313" key="2">
    <source>
        <dbReference type="EMBL" id="KAK7402985.1"/>
    </source>
</evidence>
<feature type="compositionally biased region" description="Polar residues" evidence="1">
    <location>
        <begin position="1012"/>
        <end position="1028"/>
    </location>
</feature>
<feature type="compositionally biased region" description="Polar residues" evidence="1">
    <location>
        <begin position="915"/>
        <end position="931"/>
    </location>
</feature>
<feature type="compositionally biased region" description="Low complexity" evidence="1">
    <location>
        <begin position="226"/>
        <end position="280"/>
    </location>
</feature>
<feature type="compositionally biased region" description="Low complexity" evidence="1">
    <location>
        <begin position="580"/>
        <end position="591"/>
    </location>
</feature>
<feature type="compositionally biased region" description="Basic and acidic residues" evidence="1">
    <location>
        <begin position="458"/>
        <end position="474"/>
    </location>
</feature>
<feature type="compositionally biased region" description="Basic and acidic residues" evidence="1">
    <location>
        <begin position="503"/>
        <end position="512"/>
    </location>
</feature>
<reference evidence="2 3" key="1">
    <citation type="journal article" date="2025" name="Microbiol. Resour. Announc.">
        <title>Draft genome sequences for Neonectria magnoliae and Neonectria punicea, canker pathogens of Liriodendron tulipifera and Acer saccharum in West Virginia.</title>
        <authorList>
            <person name="Petronek H.M."/>
            <person name="Kasson M.T."/>
            <person name="Metheny A.M."/>
            <person name="Stauder C.M."/>
            <person name="Lovett B."/>
            <person name="Lynch S.C."/>
            <person name="Garnas J.R."/>
            <person name="Kasson L.R."/>
            <person name="Stajich J.E."/>
        </authorList>
    </citation>
    <scope>NUCLEOTIDE SEQUENCE [LARGE SCALE GENOMIC DNA]</scope>
    <source>
        <strain evidence="2 3">NRRL 64653</strain>
    </source>
</reference>
<feature type="compositionally biased region" description="Pro residues" evidence="1">
    <location>
        <begin position="128"/>
        <end position="138"/>
    </location>
</feature>
<sequence>MSAKVGFTSAGHLGHTYNGGGVDKVQHQVQQQQEQEQQQQHHQNLSIVIPRASAPSKSPNPHMHRQSHSSSKLPSFRFADRTASGSSTDANNDDTTAASENDRNNNSGGPSASAALSHPSLAYHAPSPVSPNLPPNPGPGALVESPVQLPVQFPSADPGPVPAAMPGPFPGPSAGLSTGPGHFVAAVTGPRLAASAPDVVPEALPATTAPALAHPTTHHHIEKQSESASASASASAPSLAAAAANSNSTTTTSTTTTANITATNITASPPLSRSRSRASSCHPEPSVTVAEPQSQARRPASVPDASLSQDSVDQEPPHSKSVAARSRSRRSLATRRSNVVASSTGPPPTLNTERLQAVEAAQAAHPSFDRSSKDSTPGQRELILPRTLSNSSSSDDRRASTSHHPPVSYRPPVNQPSTSTPVRVPPIRAFRSSGSRKSLTLDMNPRPRIYDYEDDPLDSNHDRTLRALEGRPDQEFLTSATSASGRRDALDGDDTGDVFLKIAQEESRRRLPDQQLSDEPQSVVIRRRLSDQQETSRQRHYDDDRVSEVSRISTYRTLARDKAASVHPADEQSRTRTGHSVVRSSPVTPRSMAFQDPDNSTYSHRRSSVTENNSTVHSRGSSHRTPVAVNGHNKTYNSSPLVRSFDFPQQQQQPEASQGAREGTESTTSTNAPSTVWDELDDLKSRIHRLELTGKLPSTSGAAVSRLSDERPPTATTTVTTVSSSPKRPGNNNQATDIVSTTSTQREAHPLLHAALTKSRPLLDPEVFRALESAANDAMALSTMTGSPGQPGPISSGASTIGSGTTVTDRQLRRKADSVCRSLTELCVALGEDRTQPRTQQVIQIPAPTPAPAPAPAPAAISAPSDAPTTPTLNKTFSGLASQRRPSISAEQNLARSNTSPRTLSKFEERRLNLLNGNSLPPRVTASTPSTPIEPVSRRRSSLLVARTRRAGTEEPEDGRRSTILLRTRRAGTEEPEEGRKTSLLVRSRRGTVGEDDEDHSMFRSPSRAHTDLNTTRSAAQEQLSQPQASDNSALASSALPRRRFASSNLKPSRLATPQTSNVPTPRRYFDRQNQDRDANGATERLTEDRGQRHLSMGQSMLGRTSSMIRRPNRDSTVTITQSSAAAGGYR</sequence>
<organism evidence="2 3">
    <name type="scientific">Neonectria punicea</name>
    <dbReference type="NCBI Taxonomy" id="979145"/>
    <lineage>
        <taxon>Eukaryota</taxon>
        <taxon>Fungi</taxon>
        <taxon>Dikarya</taxon>
        <taxon>Ascomycota</taxon>
        <taxon>Pezizomycotina</taxon>
        <taxon>Sordariomycetes</taxon>
        <taxon>Hypocreomycetidae</taxon>
        <taxon>Hypocreales</taxon>
        <taxon>Nectriaceae</taxon>
        <taxon>Neonectria</taxon>
    </lineage>
</organism>
<feature type="compositionally biased region" description="Low complexity" evidence="1">
    <location>
        <begin position="107"/>
        <end position="127"/>
    </location>
</feature>
<feature type="compositionally biased region" description="Low complexity" evidence="1">
    <location>
        <begin position="27"/>
        <end position="43"/>
    </location>
</feature>
<feature type="compositionally biased region" description="Polar residues" evidence="1">
    <location>
        <begin position="665"/>
        <end position="674"/>
    </location>
</feature>
<feature type="compositionally biased region" description="Low complexity" evidence="1">
    <location>
        <begin position="786"/>
        <end position="808"/>
    </location>
</feature>
<feature type="region of interest" description="Disordered" evidence="1">
    <location>
        <begin position="782"/>
        <end position="813"/>
    </location>
</feature>
<feature type="compositionally biased region" description="Polar residues" evidence="1">
    <location>
        <begin position="632"/>
        <end position="641"/>
    </location>
</feature>